<dbReference type="EMBL" id="CAAALY010062430">
    <property type="protein sequence ID" value="VEL23530.1"/>
    <property type="molecule type" value="Genomic_DNA"/>
</dbReference>
<evidence type="ECO:0000256" key="1">
    <source>
        <dbReference type="SAM" id="MobiDB-lite"/>
    </source>
</evidence>
<gene>
    <name evidence="3" type="ORF">PXEA_LOCUS16970</name>
</gene>
<sequence>MAARRGWERDPAAPGKRREKETDVKPQSWDSQNRQHRRNWPSVSAVGSGTNLLQKQHLKLLLATICRFGLIFAVTISFTATAAPQDDLPPRRTEA</sequence>
<evidence type="ECO:0000313" key="3">
    <source>
        <dbReference type="EMBL" id="VEL23530.1"/>
    </source>
</evidence>
<keyword evidence="2" id="KW-0472">Membrane</keyword>
<feature type="compositionally biased region" description="Basic and acidic residues" evidence="1">
    <location>
        <begin position="1"/>
        <end position="24"/>
    </location>
</feature>
<accession>A0A448WYG8</accession>
<evidence type="ECO:0000256" key="2">
    <source>
        <dbReference type="SAM" id="Phobius"/>
    </source>
</evidence>
<proteinExistence type="predicted"/>
<name>A0A448WYG8_9PLAT</name>
<feature type="region of interest" description="Disordered" evidence="1">
    <location>
        <begin position="1"/>
        <end position="48"/>
    </location>
</feature>
<keyword evidence="2" id="KW-1133">Transmembrane helix</keyword>
<reference evidence="3" key="1">
    <citation type="submission" date="2018-11" db="EMBL/GenBank/DDBJ databases">
        <authorList>
            <consortium name="Pathogen Informatics"/>
        </authorList>
    </citation>
    <scope>NUCLEOTIDE SEQUENCE</scope>
</reference>
<keyword evidence="2" id="KW-0812">Transmembrane</keyword>
<feature type="transmembrane region" description="Helical" evidence="2">
    <location>
        <begin position="60"/>
        <end position="83"/>
    </location>
</feature>
<protein>
    <submittedName>
        <fullName evidence="3">Uncharacterized protein</fullName>
    </submittedName>
</protein>
<dbReference type="Proteomes" id="UP000784294">
    <property type="component" value="Unassembled WGS sequence"/>
</dbReference>
<keyword evidence="4" id="KW-1185">Reference proteome</keyword>
<comment type="caution">
    <text evidence="3">The sequence shown here is derived from an EMBL/GenBank/DDBJ whole genome shotgun (WGS) entry which is preliminary data.</text>
</comment>
<evidence type="ECO:0000313" key="4">
    <source>
        <dbReference type="Proteomes" id="UP000784294"/>
    </source>
</evidence>
<dbReference type="AlphaFoldDB" id="A0A448WYG8"/>
<organism evidence="3 4">
    <name type="scientific">Protopolystoma xenopodis</name>
    <dbReference type="NCBI Taxonomy" id="117903"/>
    <lineage>
        <taxon>Eukaryota</taxon>
        <taxon>Metazoa</taxon>
        <taxon>Spiralia</taxon>
        <taxon>Lophotrochozoa</taxon>
        <taxon>Platyhelminthes</taxon>
        <taxon>Monogenea</taxon>
        <taxon>Polyopisthocotylea</taxon>
        <taxon>Polystomatidea</taxon>
        <taxon>Polystomatidae</taxon>
        <taxon>Protopolystoma</taxon>
    </lineage>
</organism>